<feature type="non-terminal residue" evidence="2">
    <location>
        <position position="1"/>
    </location>
</feature>
<dbReference type="GO" id="GO:0005759">
    <property type="term" value="C:mitochondrial matrix"/>
    <property type="evidence" value="ECO:0007669"/>
    <property type="project" value="TreeGrafter"/>
</dbReference>
<reference evidence="2" key="1">
    <citation type="submission" date="2014-12" db="EMBL/GenBank/DDBJ databases">
        <title>Insight into the proteome of Arion vulgaris.</title>
        <authorList>
            <person name="Aradska J."/>
            <person name="Bulat T."/>
            <person name="Smidak R."/>
            <person name="Sarate P."/>
            <person name="Gangsoo J."/>
            <person name="Sialana F."/>
            <person name="Bilban M."/>
            <person name="Lubec G."/>
        </authorList>
    </citation>
    <scope>NUCLEOTIDE SEQUENCE</scope>
    <source>
        <tissue evidence="2">Skin</tissue>
    </source>
</reference>
<dbReference type="InterPro" id="IPR032870">
    <property type="entry name" value="ALKBH7-like"/>
</dbReference>
<dbReference type="GO" id="GO:0006974">
    <property type="term" value="P:DNA damage response"/>
    <property type="evidence" value="ECO:0007669"/>
    <property type="project" value="InterPro"/>
</dbReference>
<dbReference type="EMBL" id="HACG01026732">
    <property type="protein sequence ID" value="CEK73597.1"/>
    <property type="molecule type" value="Transcribed_RNA"/>
</dbReference>
<evidence type="ECO:0000313" key="2">
    <source>
        <dbReference type="EMBL" id="CEK73597.1"/>
    </source>
</evidence>
<name>A0A0B6ZZ30_9EUPU</name>
<dbReference type="AlphaFoldDB" id="A0A0B6ZZ30"/>
<organism evidence="2">
    <name type="scientific">Arion vulgaris</name>
    <dbReference type="NCBI Taxonomy" id="1028688"/>
    <lineage>
        <taxon>Eukaryota</taxon>
        <taxon>Metazoa</taxon>
        <taxon>Spiralia</taxon>
        <taxon>Lophotrochozoa</taxon>
        <taxon>Mollusca</taxon>
        <taxon>Gastropoda</taxon>
        <taxon>Heterobranchia</taxon>
        <taxon>Euthyneura</taxon>
        <taxon>Panpulmonata</taxon>
        <taxon>Eupulmonata</taxon>
        <taxon>Stylommatophora</taxon>
        <taxon>Helicina</taxon>
        <taxon>Arionoidea</taxon>
        <taxon>Arionidae</taxon>
        <taxon>Arion</taxon>
    </lineage>
</organism>
<proteinExistence type="predicted"/>
<sequence length="318" mass="37332">SVCVRCLRFNVKDELIRVKNSLRVRYFSVFKNTKWSLTNMCGGFRLFFTILHRLQRRTINTNNVCGVLNLRHCYYSTATCENKSFHKNSVWTCTLNASVSDVLSNTVRKFSTAEETSHQTFDYIDASDKDLHDILAKDMIVHKDFLSEEEENSLLHEVERYMSRLRYEFDHWDNAIHGFRETEKKSWNEKNSEIIKRVQNLAFGTHTVPLPFVHVLDIAKEGYIKPHVDAVRFCGDTIAGMCLMSSCVMRLALEKDSSKYGDLYLPRRCLYLMKDRARYEFTHEVLQKETSIFRNQAVPRDRRISIICRCEPNAEHTE</sequence>
<dbReference type="PANTHER" id="PTHR21052:SF0">
    <property type="entry name" value="ALPHA-KETOGLUTARATE-DEPENDENT DIOXYGENASE ALKB HOMOLOG 7, MITOCHONDRIAL"/>
    <property type="match status" value="1"/>
</dbReference>
<accession>A0A0B6ZZ30</accession>
<evidence type="ECO:0008006" key="3">
    <source>
        <dbReference type="Google" id="ProtNLM"/>
    </source>
</evidence>
<dbReference type="InterPro" id="IPR037151">
    <property type="entry name" value="AlkB-like_sf"/>
</dbReference>
<dbReference type="Gene3D" id="2.60.120.590">
    <property type="entry name" value="Alpha-ketoglutarate-dependent dioxygenase AlkB-like"/>
    <property type="match status" value="1"/>
</dbReference>
<dbReference type="PANTHER" id="PTHR21052">
    <property type="entry name" value="SPERMATOGENESIS ASSOCIATED 11-RELATED"/>
    <property type="match status" value="1"/>
</dbReference>
<comment type="cofactor">
    <cofactor evidence="1">
        <name>Fe(2+)</name>
        <dbReference type="ChEBI" id="CHEBI:29033"/>
    </cofactor>
</comment>
<protein>
    <recommendedName>
        <fullName evidence="3">Alpha-ketoglutarate-dependent dioxygenase AlkB-like domain-containing protein</fullName>
    </recommendedName>
</protein>
<dbReference type="GO" id="GO:0006631">
    <property type="term" value="P:fatty acid metabolic process"/>
    <property type="evidence" value="ECO:0007669"/>
    <property type="project" value="TreeGrafter"/>
</dbReference>
<dbReference type="SUPFAM" id="SSF51197">
    <property type="entry name" value="Clavaminate synthase-like"/>
    <property type="match status" value="1"/>
</dbReference>
<evidence type="ECO:0000256" key="1">
    <source>
        <dbReference type="ARBA" id="ARBA00001954"/>
    </source>
</evidence>
<gene>
    <name evidence="2" type="primary">ORF87399</name>
</gene>